<dbReference type="EMBL" id="JBHUDX010000011">
    <property type="protein sequence ID" value="MFD1657482.1"/>
    <property type="molecule type" value="Genomic_DNA"/>
</dbReference>
<dbReference type="Pfam" id="PF13424">
    <property type="entry name" value="TPR_12"/>
    <property type="match status" value="1"/>
</dbReference>
<evidence type="ECO:0000313" key="2">
    <source>
        <dbReference type="EMBL" id="MFD1657482.1"/>
    </source>
</evidence>
<evidence type="ECO:0000256" key="1">
    <source>
        <dbReference type="SAM" id="MobiDB-lite"/>
    </source>
</evidence>
<reference evidence="3" key="1">
    <citation type="journal article" date="2019" name="Int. J. Syst. Evol. Microbiol.">
        <title>The Global Catalogue of Microorganisms (GCM) 10K type strain sequencing project: providing services to taxonomists for standard genome sequencing and annotation.</title>
        <authorList>
            <consortium name="The Broad Institute Genomics Platform"/>
            <consortium name="The Broad Institute Genome Sequencing Center for Infectious Disease"/>
            <person name="Wu L."/>
            <person name="Ma J."/>
        </authorList>
    </citation>
    <scope>NUCLEOTIDE SEQUENCE [LARGE SCALE GENOMIC DNA]</scope>
    <source>
        <strain evidence="3">CGMCC 1.12470</strain>
    </source>
</reference>
<dbReference type="RefSeq" id="WP_381078690.1">
    <property type="nucleotide sequence ID" value="NZ_JBHUDX010000011.1"/>
</dbReference>
<dbReference type="SUPFAM" id="SSF48452">
    <property type="entry name" value="TPR-like"/>
    <property type="match status" value="1"/>
</dbReference>
<feature type="region of interest" description="Disordered" evidence="1">
    <location>
        <begin position="127"/>
        <end position="146"/>
    </location>
</feature>
<organism evidence="2 3">
    <name type="scientific">Streptomyces caeni</name>
    <dbReference type="NCBI Taxonomy" id="2307231"/>
    <lineage>
        <taxon>Bacteria</taxon>
        <taxon>Bacillati</taxon>
        <taxon>Actinomycetota</taxon>
        <taxon>Actinomycetes</taxon>
        <taxon>Kitasatosporales</taxon>
        <taxon>Streptomycetaceae</taxon>
        <taxon>Streptomyces</taxon>
    </lineage>
</organism>
<evidence type="ECO:0000313" key="3">
    <source>
        <dbReference type="Proteomes" id="UP001597261"/>
    </source>
</evidence>
<comment type="caution">
    <text evidence="2">The sequence shown here is derived from an EMBL/GenBank/DDBJ whole genome shotgun (WGS) entry which is preliminary data.</text>
</comment>
<protein>
    <submittedName>
        <fullName evidence="2">Tetratricopeptide repeat protein</fullName>
    </submittedName>
</protein>
<sequence length="146" mass="15754">MQRRTVEQALALYRAGCYAEAEAEARAVASVRAWPREQAPLALSIAAMAAYGQGRHAEALATYDELLPVFGRIFGAAHPQTLALRSNRARTLSALSRHAECEAECAAVTRAVARRGGSVMRDIAAASDVSRRDHPNRAAQCPRAVR</sequence>
<proteinExistence type="predicted"/>
<dbReference type="Proteomes" id="UP001597261">
    <property type="component" value="Unassembled WGS sequence"/>
</dbReference>
<dbReference type="InterPro" id="IPR011990">
    <property type="entry name" value="TPR-like_helical_dom_sf"/>
</dbReference>
<dbReference type="Gene3D" id="1.25.40.10">
    <property type="entry name" value="Tetratricopeptide repeat domain"/>
    <property type="match status" value="1"/>
</dbReference>
<accession>A0ABW4IJJ5</accession>
<gene>
    <name evidence="2" type="ORF">ACFSL4_04355</name>
</gene>
<keyword evidence="3" id="KW-1185">Reference proteome</keyword>
<name>A0ABW4IJJ5_9ACTN</name>